<dbReference type="Pfam" id="PF16344">
    <property type="entry name" value="FecR_C"/>
    <property type="match status" value="1"/>
</dbReference>
<name>A0A4S8HXM8_9BACT</name>
<proteinExistence type="predicted"/>
<dbReference type="Pfam" id="PF04773">
    <property type="entry name" value="FecR"/>
    <property type="match status" value="1"/>
</dbReference>
<accession>A0A4S8HXM8</accession>
<organism evidence="5 6">
    <name type="scientific">Niastella caeni</name>
    <dbReference type="NCBI Taxonomy" id="2569763"/>
    <lineage>
        <taxon>Bacteria</taxon>
        <taxon>Pseudomonadati</taxon>
        <taxon>Bacteroidota</taxon>
        <taxon>Chitinophagia</taxon>
        <taxon>Chitinophagales</taxon>
        <taxon>Chitinophagaceae</taxon>
        <taxon>Niastella</taxon>
    </lineage>
</organism>
<dbReference type="OrthoDB" id="1523735at2"/>
<feature type="domain" description="FecR protein" evidence="3">
    <location>
        <begin position="139"/>
        <end position="240"/>
    </location>
</feature>
<dbReference type="InterPro" id="IPR012373">
    <property type="entry name" value="Ferrdict_sens_TM"/>
</dbReference>
<dbReference type="Gene3D" id="2.60.120.1440">
    <property type="match status" value="1"/>
</dbReference>
<gene>
    <name evidence="5" type="ORF">FAM09_09205</name>
</gene>
<evidence type="ECO:0000313" key="6">
    <source>
        <dbReference type="Proteomes" id="UP000306918"/>
    </source>
</evidence>
<reference evidence="5 6" key="1">
    <citation type="submission" date="2019-04" db="EMBL/GenBank/DDBJ databases">
        <title>Niastella caeni sp. nov., isolated from activated sludge.</title>
        <authorList>
            <person name="Sheng M."/>
        </authorList>
    </citation>
    <scope>NUCLEOTIDE SEQUENCE [LARGE SCALE GENOMIC DNA]</scope>
    <source>
        <strain evidence="5 6">HX-2-15</strain>
    </source>
</reference>
<dbReference type="EMBL" id="STFF01000002">
    <property type="protein sequence ID" value="THU40051.1"/>
    <property type="molecule type" value="Genomic_DNA"/>
</dbReference>
<dbReference type="PANTHER" id="PTHR30273:SF2">
    <property type="entry name" value="PROTEIN FECR"/>
    <property type="match status" value="1"/>
</dbReference>
<feature type="transmembrane region" description="Helical" evidence="2">
    <location>
        <begin position="106"/>
        <end position="124"/>
    </location>
</feature>
<dbReference type="PANTHER" id="PTHR30273">
    <property type="entry name" value="PERIPLASMIC SIGNAL SENSOR AND SIGMA FACTOR ACTIVATOR FECR-RELATED"/>
    <property type="match status" value="1"/>
</dbReference>
<dbReference type="RefSeq" id="WP_136576805.1">
    <property type="nucleotide sequence ID" value="NZ_STFF01000002.1"/>
</dbReference>
<feature type="compositionally biased region" description="Polar residues" evidence="1">
    <location>
        <begin position="136"/>
        <end position="145"/>
    </location>
</feature>
<dbReference type="PIRSF" id="PIRSF018266">
    <property type="entry name" value="FecR"/>
    <property type="match status" value="1"/>
</dbReference>
<feature type="domain" description="Protein FecR C-terminal" evidence="4">
    <location>
        <begin position="313"/>
        <end position="381"/>
    </location>
</feature>
<protein>
    <submittedName>
        <fullName evidence="5">DUF4974 domain-containing protein</fullName>
    </submittedName>
</protein>
<dbReference type="AlphaFoldDB" id="A0A4S8HXM8"/>
<sequence>MIMNEERVWYLLSVQLTGEATAEELEELNTLLKQDPSLELRAEIMRNIWTSRQHREAGAANEVRFDKHLQRLSNHLAQPALQFDKEGIDNRSVEMEPVPHRNRLRWLWLATGVAASVLIFFFVFSPSKKKTDDPVASNTISTRPGSKSKVELPDGTQVWLNSDSKLTYGQNFLGNTREVTLTGEAYFDVAHATSAETGQRIPFIIHTSSIDIKVLGTAFNVRSYPGEKTTETALIRGSVEVILHNNPDKKIVLKPDEKLIVKNDNATVVNNNLTSGDSIAGNTDNEPMMTLSKIRPYKKDTTAHYETMWVKNKLAFENESFDRMLPEIERWYNVTILLKNESLKDLHFTGVFENKSLADVMEALSLSRGFRYDIKGAQVTIW</sequence>
<keyword evidence="2" id="KW-0472">Membrane</keyword>
<dbReference type="Proteomes" id="UP000306918">
    <property type="component" value="Unassembled WGS sequence"/>
</dbReference>
<keyword evidence="2" id="KW-1133">Transmembrane helix</keyword>
<evidence type="ECO:0000313" key="5">
    <source>
        <dbReference type="EMBL" id="THU40051.1"/>
    </source>
</evidence>
<dbReference type="InterPro" id="IPR032508">
    <property type="entry name" value="FecR_C"/>
</dbReference>
<dbReference type="InterPro" id="IPR006860">
    <property type="entry name" value="FecR"/>
</dbReference>
<comment type="caution">
    <text evidence="5">The sequence shown here is derived from an EMBL/GenBank/DDBJ whole genome shotgun (WGS) entry which is preliminary data.</text>
</comment>
<evidence type="ECO:0000256" key="1">
    <source>
        <dbReference type="SAM" id="MobiDB-lite"/>
    </source>
</evidence>
<keyword evidence="6" id="KW-1185">Reference proteome</keyword>
<feature type="region of interest" description="Disordered" evidence="1">
    <location>
        <begin position="133"/>
        <end position="152"/>
    </location>
</feature>
<dbReference type="Gene3D" id="3.55.50.30">
    <property type="match status" value="1"/>
</dbReference>
<evidence type="ECO:0000259" key="3">
    <source>
        <dbReference type="Pfam" id="PF04773"/>
    </source>
</evidence>
<evidence type="ECO:0000259" key="4">
    <source>
        <dbReference type="Pfam" id="PF16344"/>
    </source>
</evidence>
<keyword evidence="2" id="KW-0812">Transmembrane</keyword>
<evidence type="ECO:0000256" key="2">
    <source>
        <dbReference type="SAM" id="Phobius"/>
    </source>
</evidence>
<dbReference type="GO" id="GO:0016989">
    <property type="term" value="F:sigma factor antagonist activity"/>
    <property type="evidence" value="ECO:0007669"/>
    <property type="project" value="TreeGrafter"/>
</dbReference>